<organism evidence="1 2">
    <name type="scientific">Acaulospora colombiana</name>
    <dbReference type="NCBI Taxonomy" id="27376"/>
    <lineage>
        <taxon>Eukaryota</taxon>
        <taxon>Fungi</taxon>
        <taxon>Fungi incertae sedis</taxon>
        <taxon>Mucoromycota</taxon>
        <taxon>Glomeromycotina</taxon>
        <taxon>Glomeromycetes</taxon>
        <taxon>Diversisporales</taxon>
        <taxon>Acaulosporaceae</taxon>
        <taxon>Acaulospora</taxon>
    </lineage>
</organism>
<proteinExistence type="predicted"/>
<evidence type="ECO:0000313" key="1">
    <source>
        <dbReference type="EMBL" id="CAG8686927.1"/>
    </source>
</evidence>
<gene>
    <name evidence="1" type="ORF">ACOLOM_LOCUS9632</name>
</gene>
<dbReference type="Proteomes" id="UP000789525">
    <property type="component" value="Unassembled WGS sequence"/>
</dbReference>
<comment type="caution">
    <text evidence="1">The sequence shown here is derived from an EMBL/GenBank/DDBJ whole genome shotgun (WGS) entry which is preliminary data.</text>
</comment>
<keyword evidence="2" id="KW-1185">Reference proteome</keyword>
<protein>
    <submittedName>
        <fullName evidence="1">2665_t:CDS:1</fullName>
    </submittedName>
</protein>
<accession>A0ACA9P1L9</accession>
<name>A0ACA9P1L9_9GLOM</name>
<evidence type="ECO:0000313" key="2">
    <source>
        <dbReference type="Proteomes" id="UP000789525"/>
    </source>
</evidence>
<reference evidence="1" key="1">
    <citation type="submission" date="2021-06" db="EMBL/GenBank/DDBJ databases">
        <authorList>
            <person name="Kallberg Y."/>
            <person name="Tangrot J."/>
            <person name="Rosling A."/>
        </authorList>
    </citation>
    <scope>NUCLEOTIDE SEQUENCE</scope>
    <source>
        <strain evidence="1">CL356</strain>
    </source>
</reference>
<sequence>MYGINSGSPLSSPNQLGIGSVLDTPVPCKIWDCPLELAKAKAIKPKHMARWAQLLITLEGSDGLMVPLFTLDTGDLILKRVTKSQTLAGAMKPSEVAWRGVAWLPFITRNCFSSSPIRNTTRAVHKPKLIPSSHREYSSKPTNDLTAFQITAYNM</sequence>
<dbReference type="EMBL" id="CAJVPT010028482">
    <property type="protein sequence ID" value="CAG8686927.1"/>
    <property type="molecule type" value="Genomic_DNA"/>
</dbReference>